<dbReference type="RefSeq" id="WP_282756670.1">
    <property type="nucleotide sequence ID" value="NZ_JASCTH010000001.1"/>
</dbReference>
<feature type="region of interest" description="Disordered" evidence="1">
    <location>
        <begin position="341"/>
        <end position="365"/>
    </location>
</feature>
<name>A0ABT6WC94_9ACTN</name>
<comment type="caution">
    <text evidence="2">The sequence shown here is derived from an EMBL/GenBank/DDBJ whole genome shotgun (WGS) entry which is preliminary data.</text>
</comment>
<keyword evidence="3" id="KW-1185">Reference proteome</keyword>
<evidence type="ECO:0000313" key="2">
    <source>
        <dbReference type="EMBL" id="MDI6097321.1"/>
    </source>
</evidence>
<accession>A0ABT6WC94</accession>
<organism evidence="2 3">
    <name type="scientific">Actinoplanes sandaracinus</name>
    <dbReference type="NCBI Taxonomy" id="3045177"/>
    <lineage>
        <taxon>Bacteria</taxon>
        <taxon>Bacillati</taxon>
        <taxon>Actinomycetota</taxon>
        <taxon>Actinomycetes</taxon>
        <taxon>Micromonosporales</taxon>
        <taxon>Micromonosporaceae</taxon>
        <taxon>Actinoplanes</taxon>
    </lineage>
</organism>
<protein>
    <submittedName>
        <fullName evidence="2">Uncharacterized protein</fullName>
    </submittedName>
</protein>
<dbReference type="EMBL" id="JASCTH010000001">
    <property type="protein sequence ID" value="MDI6097321.1"/>
    <property type="molecule type" value="Genomic_DNA"/>
</dbReference>
<feature type="compositionally biased region" description="Basic and acidic residues" evidence="1">
    <location>
        <begin position="544"/>
        <end position="553"/>
    </location>
</feature>
<reference evidence="2 3" key="1">
    <citation type="submission" date="2023-05" db="EMBL/GenBank/DDBJ databases">
        <title>Actinoplanes sp. NEAU-A12 genome sequencing.</title>
        <authorList>
            <person name="Wang Z.-S."/>
        </authorList>
    </citation>
    <scope>NUCLEOTIDE SEQUENCE [LARGE SCALE GENOMIC DNA]</scope>
    <source>
        <strain evidence="2 3">NEAU-A12</strain>
    </source>
</reference>
<evidence type="ECO:0000313" key="3">
    <source>
        <dbReference type="Proteomes" id="UP001241758"/>
    </source>
</evidence>
<dbReference type="Proteomes" id="UP001241758">
    <property type="component" value="Unassembled WGS sequence"/>
</dbReference>
<evidence type="ECO:0000256" key="1">
    <source>
        <dbReference type="SAM" id="MobiDB-lite"/>
    </source>
</evidence>
<gene>
    <name evidence="2" type="ORF">QLQ12_01690</name>
</gene>
<proteinExistence type="predicted"/>
<feature type="region of interest" description="Disordered" evidence="1">
    <location>
        <begin position="509"/>
        <end position="569"/>
    </location>
</feature>
<sequence length="569" mass="61919">MRSLAVNGKARLLHWRRVRNFAVPASMIETATARRLAGDWAGACAAARVDVDLDFRAVTRARGRAFAGVLRADLRRLAPDLLRWHLPRAAGDGLLRPGLTLSLARYADPGHELHLVVRTAPAWADAGQRISLALWDSTADDPGPHPRSRPDRRFRLDLHQHLWAADRVVDLRERCGIARGSGSSHETMTADEMGAGARAPETWTTEAWTAEARTAEAWMAEVPASHGYAVHRWRAEAEILRVADRYDGPVVVRLGGGRRLLLDEDGRGTRFTDARERTTGAVLPYAATCLPLDLELLHAGLIGVDDLHPLVAEALTDEASPGFAEPRATTNAETPPITVGFAGSRADQGARPGTRRHGETRPPGVSEGVRLVECCGRTHRLALTDGVFVPLDHSSEDLRREELLASLGGPPLPCLRVIASEARSPDRLDEIRARLDHGDHAGALAIVEALLGPGARLPDGPLLDAFTDATEARITHGLYRAGLTTRVPAWANARVPAWLRVAPHLRSARTGRTCRSSRDGRPHRAGRTGRAGRSGRVNGVRRACRAERADRAGRRGRHHRLPKWAVATS</sequence>